<accession>A0A418YCA4</accession>
<keyword evidence="2" id="KW-0238">DNA-binding</keyword>
<dbReference type="PROSITE" id="PS01124">
    <property type="entry name" value="HTH_ARAC_FAMILY_2"/>
    <property type="match status" value="1"/>
</dbReference>
<organism evidence="5 6">
    <name type="scientific">Motilimonas pumila</name>
    <dbReference type="NCBI Taxonomy" id="2303987"/>
    <lineage>
        <taxon>Bacteria</taxon>
        <taxon>Pseudomonadati</taxon>
        <taxon>Pseudomonadota</taxon>
        <taxon>Gammaproteobacteria</taxon>
        <taxon>Alteromonadales</taxon>
        <taxon>Alteromonadales genera incertae sedis</taxon>
        <taxon>Motilimonas</taxon>
    </lineage>
</organism>
<protein>
    <submittedName>
        <fullName evidence="5">AraC family transcriptional regulator</fullName>
    </submittedName>
</protein>
<dbReference type="EMBL" id="QZCH01000020">
    <property type="protein sequence ID" value="RJG42126.1"/>
    <property type="molecule type" value="Genomic_DNA"/>
</dbReference>
<keyword evidence="6" id="KW-1185">Reference proteome</keyword>
<dbReference type="AlphaFoldDB" id="A0A418YCA4"/>
<name>A0A418YCA4_9GAMM</name>
<keyword evidence="1" id="KW-0805">Transcription regulation</keyword>
<feature type="domain" description="HTH araC/xylS-type" evidence="4">
    <location>
        <begin position="213"/>
        <end position="311"/>
    </location>
</feature>
<sequence>MIPLIHKYAVITLIESLKSEVNDVWPLVKTARVPIYLETSSAQFTSFAAFSKLLEEAYDKLPCATFIPLIQRAGEKFITQILPSNGQKTPLLKHLVELIPVHSITLNKRANACSVELETQQKKTSLCFTELYLLVITHCYCKRIDAHLDAPIKYHLKHPHASELEQLNIDSQTPQFLGQQCTALFYQQTAKLESCLNGTYPMIFDRKQRNYSDQISAVLEGYIGRESLSIEQLSQIIEVNERTIQRYLQAEGNTFREIKESLNIAFAKRVLVDRNASIADVAEHLGYADTSQFIRAFRKSESTTPLQWLKQNQQP</sequence>
<reference evidence="5 6" key="2">
    <citation type="submission" date="2019-01" db="EMBL/GenBank/DDBJ databases">
        <title>Motilimonas pumilus sp. nov., isolated from the gut of sea cucumber (Apostichopus japonicus).</title>
        <authorList>
            <person name="Wang F.-Q."/>
            <person name="Ren L.-H."/>
            <person name="Lin Y.-W."/>
            <person name="Sun G.-H."/>
            <person name="Du Z.-J."/>
            <person name="Zhao J.-X."/>
            <person name="Liu X.-J."/>
            <person name="Liu L.-J."/>
        </authorList>
    </citation>
    <scope>NUCLEOTIDE SEQUENCE [LARGE SCALE GENOMIC DNA]</scope>
    <source>
        <strain evidence="5 6">PLHSC7-2</strain>
    </source>
</reference>
<evidence type="ECO:0000256" key="1">
    <source>
        <dbReference type="ARBA" id="ARBA00023015"/>
    </source>
</evidence>
<evidence type="ECO:0000313" key="5">
    <source>
        <dbReference type="EMBL" id="RJG42126.1"/>
    </source>
</evidence>
<dbReference type="InterPro" id="IPR018060">
    <property type="entry name" value="HTH_AraC"/>
</dbReference>
<dbReference type="GO" id="GO:0000976">
    <property type="term" value="F:transcription cis-regulatory region binding"/>
    <property type="evidence" value="ECO:0007669"/>
    <property type="project" value="TreeGrafter"/>
</dbReference>
<keyword evidence="3" id="KW-0804">Transcription</keyword>
<gene>
    <name evidence="5" type="ORF">D1Z90_14370</name>
</gene>
<evidence type="ECO:0000256" key="2">
    <source>
        <dbReference type="ARBA" id="ARBA00023125"/>
    </source>
</evidence>
<dbReference type="GO" id="GO:0005829">
    <property type="term" value="C:cytosol"/>
    <property type="evidence" value="ECO:0007669"/>
    <property type="project" value="TreeGrafter"/>
</dbReference>
<dbReference type="PANTHER" id="PTHR47894">
    <property type="entry name" value="HTH-TYPE TRANSCRIPTIONAL REGULATOR GADX"/>
    <property type="match status" value="1"/>
</dbReference>
<dbReference type="Gene3D" id="1.10.10.60">
    <property type="entry name" value="Homeodomain-like"/>
    <property type="match status" value="1"/>
</dbReference>
<dbReference type="GO" id="GO:0003700">
    <property type="term" value="F:DNA-binding transcription factor activity"/>
    <property type="evidence" value="ECO:0007669"/>
    <property type="project" value="InterPro"/>
</dbReference>
<dbReference type="RefSeq" id="WP_119911478.1">
    <property type="nucleotide sequence ID" value="NZ_QZCH01000020.1"/>
</dbReference>
<evidence type="ECO:0000256" key="3">
    <source>
        <dbReference type="ARBA" id="ARBA00023163"/>
    </source>
</evidence>
<proteinExistence type="predicted"/>
<dbReference type="Proteomes" id="UP000283255">
    <property type="component" value="Unassembled WGS sequence"/>
</dbReference>
<comment type="caution">
    <text evidence="5">The sequence shown here is derived from an EMBL/GenBank/DDBJ whole genome shotgun (WGS) entry which is preliminary data.</text>
</comment>
<dbReference type="Pfam" id="PF12833">
    <property type="entry name" value="HTH_18"/>
    <property type="match status" value="1"/>
</dbReference>
<reference evidence="5 6" key="1">
    <citation type="submission" date="2018-09" db="EMBL/GenBank/DDBJ databases">
        <authorList>
            <person name="Wang F."/>
        </authorList>
    </citation>
    <scope>NUCLEOTIDE SEQUENCE [LARGE SCALE GENOMIC DNA]</scope>
    <source>
        <strain evidence="5 6">PLHSC7-2</strain>
    </source>
</reference>
<dbReference type="OrthoDB" id="5582699at2"/>
<dbReference type="SUPFAM" id="SSF46689">
    <property type="entry name" value="Homeodomain-like"/>
    <property type="match status" value="1"/>
</dbReference>
<dbReference type="InterPro" id="IPR009057">
    <property type="entry name" value="Homeodomain-like_sf"/>
</dbReference>
<dbReference type="PANTHER" id="PTHR47894:SF1">
    <property type="entry name" value="HTH-TYPE TRANSCRIPTIONAL REGULATOR VQSM"/>
    <property type="match status" value="1"/>
</dbReference>
<evidence type="ECO:0000259" key="4">
    <source>
        <dbReference type="PROSITE" id="PS01124"/>
    </source>
</evidence>
<evidence type="ECO:0000313" key="6">
    <source>
        <dbReference type="Proteomes" id="UP000283255"/>
    </source>
</evidence>
<dbReference type="SMART" id="SM00342">
    <property type="entry name" value="HTH_ARAC"/>
    <property type="match status" value="1"/>
</dbReference>